<sequence>MISAKRGLKLAFWQSITGLWGSLLFSLMASILVITGAGIEQFKISILAAMLLTLVLLLHRDARHFLLIPASIAVMCSLFAGLRYAEHF</sequence>
<accession>A0ABT5M4G9</accession>
<keyword evidence="1" id="KW-1133">Transmembrane helix</keyword>
<dbReference type="RefSeq" id="WP_273580171.1">
    <property type="nucleotide sequence ID" value="NZ_JAQRFO010000028.1"/>
</dbReference>
<comment type="caution">
    <text evidence="2">The sequence shown here is derived from an EMBL/GenBank/DDBJ whole genome shotgun (WGS) entry which is preliminary data.</text>
</comment>
<feature type="transmembrane region" description="Helical" evidence="1">
    <location>
        <begin position="12"/>
        <end position="35"/>
    </location>
</feature>
<keyword evidence="3" id="KW-1185">Reference proteome</keyword>
<evidence type="ECO:0000313" key="2">
    <source>
        <dbReference type="EMBL" id="MDC9622593.1"/>
    </source>
</evidence>
<organism evidence="2 3">
    <name type="scientific">Xenorhabdus aichiensis</name>
    <dbReference type="NCBI Taxonomy" id="3025874"/>
    <lineage>
        <taxon>Bacteria</taxon>
        <taxon>Pseudomonadati</taxon>
        <taxon>Pseudomonadota</taxon>
        <taxon>Gammaproteobacteria</taxon>
        <taxon>Enterobacterales</taxon>
        <taxon>Morganellaceae</taxon>
        <taxon>Xenorhabdus</taxon>
    </lineage>
</organism>
<dbReference type="EMBL" id="JAQRFO010000028">
    <property type="protein sequence ID" value="MDC9622593.1"/>
    <property type="molecule type" value="Genomic_DNA"/>
</dbReference>
<dbReference type="Proteomes" id="UP001214757">
    <property type="component" value="Unassembled WGS sequence"/>
</dbReference>
<gene>
    <name evidence="2" type="ORF">PSI22_13365</name>
</gene>
<keyword evidence="1" id="KW-0472">Membrane</keyword>
<feature type="transmembrane region" description="Helical" evidence="1">
    <location>
        <begin position="41"/>
        <end position="58"/>
    </location>
</feature>
<evidence type="ECO:0000256" key="1">
    <source>
        <dbReference type="SAM" id="Phobius"/>
    </source>
</evidence>
<feature type="transmembrane region" description="Helical" evidence="1">
    <location>
        <begin position="65"/>
        <end position="85"/>
    </location>
</feature>
<protein>
    <submittedName>
        <fullName evidence="2">DUF1435 family protein</fullName>
    </submittedName>
</protein>
<name>A0ABT5M4G9_9GAMM</name>
<dbReference type="Pfam" id="PF07256">
    <property type="entry name" value="DUF1435"/>
    <property type="match status" value="1"/>
</dbReference>
<dbReference type="InterPro" id="IPR009885">
    <property type="entry name" value="DUF1435"/>
</dbReference>
<reference evidence="2 3" key="1">
    <citation type="submission" date="2023-02" db="EMBL/GenBank/DDBJ databases">
        <title>Entomopathogenic bacteria.</title>
        <authorList>
            <person name="Machado R.A."/>
        </authorList>
    </citation>
    <scope>NUCLEOTIDE SEQUENCE [LARGE SCALE GENOMIC DNA]</scope>
    <source>
        <strain evidence="2 3">XENO-7</strain>
    </source>
</reference>
<keyword evidence="1" id="KW-0812">Transmembrane</keyword>
<evidence type="ECO:0000313" key="3">
    <source>
        <dbReference type="Proteomes" id="UP001214757"/>
    </source>
</evidence>
<proteinExistence type="predicted"/>